<dbReference type="InterPro" id="IPR012042">
    <property type="entry name" value="NeuTTM/CthTTM-like"/>
</dbReference>
<dbReference type="SMART" id="SM01118">
    <property type="entry name" value="CYTH"/>
    <property type="match status" value="1"/>
</dbReference>
<proteinExistence type="predicted"/>
<dbReference type="CDD" id="cd07891">
    <property type="entry name" value="CYTH-like_CthTTM-like_1"/>
    <property type="match status" value="1"/>
</dbReference>
<reference evidence="2" key="1">
    <citation type="journal article" date="2015" name="Nature">
        <title>Complex archaea that bridge the gap between prokaryotes and eukaryotes.</title>
        <authorList>
            <person name="Spang A."/>
            <person name="Saw J.H."/>
            <person name="Jorgensen S.L."/>
            <person name="Zaremba-Niedzwiedzka K."/>
            <person name="Martijn J."/>
            <person name="Lind A.E."/>
            <person name="van Eijk R."/>
            <person name="Schleper C."/>
            <person name="Guy L."/>
            <person name="Ettema T.J."/>
        </authorList>
    </citation>
    <scope>NUCLEOTIDE SEQUENCE</scope>
</reference>
<dbReference type="InterPro" id="IPR033469">
    <property type="entry name" value="CYTH-like_dom_sf"/>
</dbReference>
<gene>
    <name evidence="2" type="ORF">LCGC14_0061780</name>
</gene>
<dbReference type="PANTHER" id="PTHR40114:SF1">
    <property type="entry name" value="SLR0698 PROTEIN"/>
    <property type="match status" value="1"/>
</dbReference>
<comment type="caution">
    <text evidence="2">The sequence shown here is derived from an EMBL/GenBank/DDBJ whole genome shotgun (WGS) entry which is preliminary data.</text>
</comment>
<dbReference type="SUPFAM" id="SSF55154">
    <property type="entry name" value="CYTH-like phosphatases"/>
    <property type="match status" value="1"/>
</dbReference>
<dbReference type="Gene3D" id="2.40.320.10">
    <property type="entry name" value="Hypothetical Protein Pfu-838710-001"/>
    <property type="match status" value="1"/>
</dbReference>
<sequence length="162" mass="18090">MAIEIERKFLVDKTRWQPDNTGVRYRQGYLCPGAGITVRVRIAGTQAFLTVKGPTTGYARAEYEYPVPVSDAEEMLTDLCQKPLIEKVRYRVEHAGHTWEVDVFQGDNSGLILAEIELDSEDTRFALPAWIGEEVSGDPMYFNSALARTPQPGPYHVDPASG</sequence>
<dbReference type="PIRSF" id="PIRSF016487">
    <property type="entry name" value="CYTH_UCP016487"/>
    <property type="match status" value="1"/>
</dbReference>
<feature type="domain" description="CYTH" evidence="1">
    <location>
        <begin position="2"/>
        <end position="148"/>
    </location>
</feature>
<dbReference type="EMBL" id="LAZR01000014">
    <property type="protein sequence ID" value="KKO06992.1"/>
    <property type="molecule type" value="Genomic_DNA"/>
</dbReference>
<name>A0A0F9Y4X4_9ZZZZ</name>
<dbReference type="AlphaFoldDB" id="A0A0F9Y4X4"/>
<organism evidence="2">
    <name type="scientific">marine sediment metagenome</name>
    <dbReference type="NCBI Taxonomy" id="412755"/>
    <lineage>
        <taxon>unclassified sequences</taxon>
        <taxon>metagenomes</taxon>
        <taxon>ecological metagenomes</taxon>
    </lineage>
</organism>
<dbReference type="PROSITE" id="PS51707">
    <property type="entry name" value="CYTH"/>
    <property type="match status" value="1"/>
</dbReference>
<protein>
    <recommendedName>
        <fullName evidence="1">CYTH domain-containing protein</fullName>
    </recommendedName>
</protein>
<dbReference type="PANTHER" id="PTHR40114">
    <property type="entry name" value="SLR0698 PROTEIN"/>
    <property type="match status" value="1"/>
</dbReference>
<dbReference type="Pfam" id="PF01928">
    <property type="entry name" value="CYTH"/>
    <property type="match status" value="1"/>
</dbReference>
<evidence type="ECO:0000313" key="2">
    <source>
        <dbReference type="EMBL" id="KKO06992.1"/>
    </source>
</evidence>
<evidence type="ECO:0000259" key="1">
    <source>
        <dbReference type="PROSITE" id="PS51707"/>
    </source>
</evidence>
<accession>A0A0F9Y4X4</accession>
<dbReference type="InterPro" id="IPR023577">
    <property type="entry name" value="CYTH_domain"/>
</dbReference>